<accession>A0A8H5GBV6</accession>
<dbReference type="OrthoDB" id="2013972at2759"/>
<dbReference type="CDD" id="cd02440">
    <property type="entry name" value="AdoMet_MTases"/>
    <property type="match status" value="1"/>
</dbReference>
<evidence type="ECO:0000313" key="1">
    <source>
        <dbReference type="EMBL" id="KAF5362056.1"/>
    </source>
</evidence>
<gene>
    <name evidence="1" type="ORF">D9756_002096</name>
</gene>
<dbReference type="InterPro" id="IPR029063">
    <property type="entry name" value="SAM-dependent_MTases_sf"/>
</dbReference>
<dbReference type="EMBL" id="JAACJO010000002">
    <property type="protein sequence ID" value="KAF5362056.1"/>
    <property type="molecule type" value="Genomic_DNA"/>
</dbReference>
<protein>
    <recommendedName>
        <fullName evidence="3">Methyltransferase domain-containing protein</fullName>
    </recommendedName>
</protein>
<dbReference type="SUPFAM" id="SSF53335">
    <property type="entry name" value="S-adenosyl-L-methionine-dependent methyltransferases"/>
    <property type="match status" value="1"/>
</dbReference>
<dbReference type="Proteomes" id="UP000559027">
    <property type="component" value="Unassembled WGS sequence"/>
</dbReference>
<dbReference type="AlphaFoldDB" id="A0A8H5GBV6"/>
<dbReference type="PANTHER" id="PTHR43591">
    <property type="entry name" value="METHYLTRANSFERASE"/>
    <property type="match status" value="1"/>
</dbReference>
<dbReference type="Gene3D" id="3.40.50.150">
    <property type="entry name" value="Vaccinia Virus protein VP39"/>
    <property type="match status" value="1"/>
</dbReference>
<organism evidence="1 2">
    <name type="scientific">Leucocoprinus leucothites</name>
    <dbReference type="NCBI Taxonomy" id="201217"/>
    <lineage>
        <taxon>Eukaryota</taxon>
        <taxon>Fungi</taxon>
        <taxon>Dikarya</taxon>
        <taxon>Basidiomycota</taxon>
        <taxon>Agaricomycotina</taxon>
        <taxon>Agaricomycetes</taxon>
        <taxon>Agaricomycetidae</taxon>
        <taxon>Agaricales</taxon>
        <taxon>Agaricineae</taxon>
        <taxon>Agaricaceae</taxon>
        <taxon>Leucocoprinus</taxon>
    </lineage>
</organism>
<keyword evidence="2" id="KW-1185">Reference proteome</keyword>
<name>A0A8H5GBV6_9AGAR</name>
<evidence type="ECO:0008006" key="3">
    <source>
        <dbReference type="Google" id="ProtNLM"/>
    </source>
</evidence>
<sequence>MALTRAISQRLDLQHLIWTKLIGGLYPSDLSIMIEQRLNLNKGAAILDVGCGTGIWALGMCKRFPQASVIGLDITNWNRGNMALPRNYSFTQCDLSKDLPSEFSGRFDIIQCRAVLQHMAEPKKLVENMAQCLKPGGILLLADGELSQGSFHRSGERIQPFIYDASITAEQNIKNGDQNPELSWLAGDIWMDVSLSENGTYRGKDQDVKELISVNYVKAFDAVRSVLVRQGIPDSFVKDVWEPRILHELKTREFTSLWHYISTVRIAD</sequence>
<dbReference type="Pfam" id="PF13489">
    <property type="entry name" value="Methyltransf_23"/>
    <property type="match status" value="1"/>
</dbReference>
<reference evidence="1 2" key="1">
    <citation type="journal article" date="2020" name="ISME J.">
        <title>Uncovering the hidden diversity of litter-decomposition mechanisms in mushroom-forming fungi.</title>
        <authorList>
            <person name="Floudas D."/>
            <person name="Bentzer J."/>
            <person name="Ahren D."/>
            <person name="Johansson T."/>
            <person name="Persson P."/>
            <person name="Tunlid A."/>
        </authorList>
    </citation>
    <scope>NUCLEOTIDE SEQUENCE [LARGE SCALE GENOMIC DNA]</scope>
    <source>
        <strain evidence="1 2">CBS 146.42</strain>
    </source>
</reference>
<comment type="caution">
    <text evidence="1">The sequence shown here is derived from an EMBL/GenBank/DDBJ whole genome shotgun (WGS) entry which is preliminary data.</text>
</comment>
<proteinExistence type="predicted"/>
<evidence type="ECO:0000313" key="2">
    <source>
        <dbReference type="Proteomes" id="UP000559027"/>
    </source>
</evidence>